<accession>A0A9X2U504</accession>
<dbReference type="EMBL" id="JANTYZ010000032">
    <property type="protein sequence ID" value="MCS3867033.1"/>
    <property type="molecule type" value="Genomic_DNA"/>
</dbReference>
<proteinExistence type="predicted"/>
<evidence type="ECO:0000313" key="1">
    <source>
        <dbReference type="EMBL" id="MCS3867033.1"/>
    </source>
</evidence>
<organism evidence="1 2">
    <name type="scientific">Salinibacter ruber</name>
    <dbReference type="NCBI Taxonomy" id="146919"/>
    <lineage>
        <taxon>Bacteria</taxon>
        <taxon>Pseudomonadati</taxon>
        <taxon>Rhodothermota</taxon>
        <taxon>Rhodothermia</taxon>
        <taxon>Rhodothermales</taxon>
        <taxon>Salinibacteraceae</taxon>
        <taxon>Salinibacter</taxon>
    </lineage>
</organism>
<reference evidence="1" key="1">
    <citation type="submission" date="2022-08" db="EMBL/GenBank/DDBJ databases">
        <title>Genomic Encyclopedia of Type Strains, Phase V (KMG-V): Genome sequencing to study the core and pangenomes of soil and plant-associated prokaryotes.</title>
        <authorList>
            <person name="Whitman W."/>
        </authorList>
    </citation>
    <scope>NUCLEOTIDE SEQUENCE</scope>
    <source>
        <strain evidence="1">SP2016B</strain>
    </source>
</reference>
<dbReference type="AlphaFoldDB" id="A0A9X2U504"/>
<gene>
    <name evidence="1" type="ORF">GGP82_003617</name>
</gene>
<sequence>MLMRWPLQKSPCQKLPPSTSNLRSVALTRHNLLIQLILKAALQLSCAFSVATGNHLFWHTYCSA</sequence>
<comment type="caution">
    <text evidence="1">The sequence shown here is derived from an EMBL/GenBank/DDBJ whole genome shotgun (WGS) entry which is preliminary data.</text>
</comment>
<dbReference type="Proteomes" id="UP001155034">
    <property type="component" value="Unassembled WGS sequence"/>
</dbReference>
<protein>
    <submittedName>
        <fullName evidence="1">Uncharacterized protein</fullName>
    </submittedName>
</protein>
<name>A0A9X2U504_9BACT</name>
<evidence type="ECO:0000313" key="2">
    <source>
        <dbReference type="Proteomes" id="UP001155034"/>
    </source>
</evidence>